<dbReference type="EMBL" id="LGTC01000001">
    <property type="protein sequence ID" value="KNY26649.1"/>
    <property type="molecule type" value="Genomic_DNA"/>
</dbReference>
<reference evidence="2" key="1">
    <citation type="submission" date="2015-07" db="EMBL/GenBank/DDBJ databases">
        <title>Near-Complete Genome Sequence of the Cellulolytic Bacterium Bacteroides (Pseudobacteroides) cellulosolvens ATCC 35603.</title>
        <authorList>
            <person name="Dassa B."/>
            <person name="Utturkar S.M."/>
            <person name="Klingeman D.M."/>
            <person name="Hurt R.A."/>
            <person name="Keller M."/>
            <person name="Xu J."/>
            <person name="Reddy Y.H.K."/>
            <person name="Borovok I."/>
            <person name="Grinberg I.R."/>
            <person name="Lamed R."/>
            <person name="Zhivin O."/>
            <person name="Bayer E.A."/>
            <person name="Brown S.D."/>
        </authorList>
    </citation>
    <scope>NUCLEOTIDE SEQUENCE [LARGE SCALE GENOMIC DNA]</scope>
    <source>
        <strain evidence="2">DSM 2933</strain>
    </source>
</reference>
<organism evidence="1 2">
    <name type="scientific">Pseudobacteroides cellulosolvens ATCC 35603 = DSM 2933</name>
    <dbReference type="NCBI Taxonomy" id="398512"/>
    <lineage>
        <taxon>Bacteria</taxon>
        <taxon>Bacillati</taxon>
        <taxon>Bacillota</taxon>
        <taxon>Clostridia</taxon>
        <taxon>Eubacteriales</taxon>
        <taxon>Oscillospiraceae</taxon>
        <taxon>Pseudobacteroides</taxon>
    </lineage>
</organism>
<dbReference type="OrthoDB" id="1886400at2"/>
<dbReference type="STRING" id="398512.Bccel_1914"/>
<dbReference type="PANTHER" id="PTHR36842">
    <property type="entry name" value="PROTEIN TOLB HOMOLOG"/>
    <property type="match status" value="1"/>
</dbReference>
<name>A0A0L6JLK5_9FIRM</name>
<dbReference type="SUPFAM" id="SSF82171">
    <property type="entry name" value="DPP6 N-terminal domain-like"/>
    <property type="match status" value="1"/>
</dbReference>
<keyword evidence="2" id="KW-1185">Reference proteome</keyword>
<dbReference type="PROSITE" id="PS51257">
    <property type="entry name" value="PROKAR_LIPOPROTEIN"/>
    <property type="match status" value="1"/>
</dbReference>
<dbReference type="Proteomes" id="UP000036923">
    <property type="component" value="Unassembled WGS sequence"/>
</dbReference>
<dbReference type="RefSeq" id="WP_036938127.1">
    <property type="nucleotide sequence ID" value="NZ_JQKC01000006.1"/>
</dbReference>
<sequence>MNIRLSAIVTGISIIMLSGCSSSDKVTVIKGPGISNNSLLIGLSELCKGDVEGFAGEKLLIRADKNSSGTEFYSMDVRTKEKKLVFSSSYKDNFKLNISKDFKYAIYDKTLVDIEKNSISTLPPVNPQVKNVFPISGVPDYWFYGDHEVLVTNPVIYMNRYLGSKIYGLMSYTGTSGIQLKKTGDIRKQQEPDFRNIKAPDIKGIKNAVLDFDRCRYIFLGTSVKENRDDLYILDLFKKEFIQIDTDVGLFELHPAGSSIAYVKNEIGDNKGKKLVVSDILGNEKKELDNQEDISGVSWSFDGTWIAYSGGENSKNDMNIVKADGTNKEQLTQGMNLDGSISWAQSNDKLAFTTNGNEVYKDKRVYLISLNITSGKVTANSQNIEPERQNTASQLVRLMREVTQDVIKSSSKKT</sequence>
<dbReference type="PANTHER" id="PTHR36842:SF1">
    <property type="entry name" value="PROTEIN TOLB"/>
    <property type="match status" value="1"/>
</dbReference>
<evidence type="ECO:0000313" key="1">
    <source>
        <dbReference type="EMBL" id="KNY26649.1"/>
    </source>
</evidence>
<evidence type="ECO:0008006" key="3">
    <source>
        <dbReference type="Google" id="ProtNLM"/>
    </source>
</evidence>
<proteinExistence type="predicted"/>
<dbReference type="AlphaFoldDB" id="A0A0L6JLK5"/>
<comment type="caution">
    <text evidence="1">The sequence shown here is derived from an EMBL/GenBank/DDBJ whole genome shotgun (WGS) entry which is preliminary data.</text>
</comment>
<protein>
    <recommendedName>
        <fullName evidence="3">WD40-like beta Propeller containing protein</fullName>
    </recommendedName>
</protein>
<dbReference type="InterPro" id="IPR011042">
    <property type="entry name" value="6-blade_b-propeller_TolB-like"/>
</dbReference>
<gene>
    <name evidence="1" type="ORF">Bccel_1914</name>
</gene>
<evidence type="ECO:0000313" key="2">
    <source>
        <dbReference type="Proteomes" id="UP000036923"/>
    </source>
</evidence>
<accession>A0A0L6JLK5</accession>
<dbReference type="Gene3D" id="2.120.10.30">
    <property type="entry name" value="TolB, C-terminal domain"/>
    <property type="match status" value="1"/>
</dbReference>